<keyword evidence="1" id="KW-0175">Coiled coil</keyword>
<evidence type="ECO:0000256" key="1">
    <source>
        <dbReference type="SAM" id="Coils"/>
    </source>
</evidence>
<evidence type="ECO:0000313" key="2">
    <source>
        <dbReference type="EMBL" id="CAI9780024.1"/>
    </source>
</evidence>
<dbReference type="AlphaFoldDB" id="A0AAD2E7C5"/>
<proteinExistence type="predicted"/>
<dbReference type="Proteomes" id="UP000834106">
    <property type="component" value="Chromosome 17"/>
</dbReference>
<evidence type="ECO:0000313" key="3">
    <source>
        <dbReference type="Proteomes" id="UP000834106"/>
    </source>
</evidence>
<gene>
    <name evidence="2" type="ORF">FPE_LOCUS27454</name>
</gene>
<dbReference type="EMBL" id="OU503052">
    <property type="protein sequence ID" value="CAI9780024.1"/>
    <property type="molecule type" value="Genomic_DNA"/>
</dbReference>
<protein>
    <submittedName>
        <fullName evidence="2">Uncharacterized protein</fullName>
    </submittedName>
</protein>
<sequence>MRKASAPLPDSSALVSDVTYELIGGGFSLTQLIASSGAPAFLSLSLRTCSYRFHLGEGMLFVSRMSLSRMLQEKDILHCRFYEEEQKKADENVSRLAEEHEGLREMLSSSRANIGIKMMGEIDVKEFKNACNLRFPPEEAEIKPKGHRFLLPMARET</sequence>
<keyword evidence="3" id="KW-1185">Reference proteome</keyword>
<name>A0AAD2E7C5_9LAMI</name>
<accession>A0AAD2E7C5</accession>
<feature type="coiled-coil region" evidence="1">
    <location>
        <begin position="79"/>
        <end position="106"/>
    </location>
</feature>
<organism evidence="2 3">
    <name type="scientific">Fraxinus pennsylvanica</name>
    <dbReference type="NCBI Taxonomy" id="56036"/>
    <lineage>
        <taxon>Eukaryota</taxon>
        <taxon>Viridiplantae</taxon>
        <taxon>Streptophyta</taxon>
        <taxon>Embryophyta</taxon>
        <taxon>Tracheophyta</taxon>
        <taxon>Spermatophyta</taxon>
        <taxon>Magnoliopsida</taxon>
        <taxon>eudicotyledons</taxon>
        <taxon>Gunneridae</taxon>
        <taxon>Pentapetalae</taxon>
        <taxon>asterids</taxon>
        <taxon>lamiids</taxon>
        <taxon>Lamiales</taxon>
        <taxon>Oleaceae</taxon>
        <taxon>Oleeae</taxon>
        <taxon>Fraxinus</taxon>
    </lineage>
</organism>
<reference evidence="2" key="1">
    <citation type="submission" date="2023-05" db="EMBL/GenBank/DDBJ databases">
        <authorList>
            <person name="Huff M."/>
        </authorList>
    </citation>
    <scope>NUCLEOTIDE SEQUENCE</scope>
</reference>